<dbReference type="AlphaFoldDB" id="A0A9D1IPS8"/>
<reference evidence="1" key="1">
    <citation type="submission" date="2020-10" db="EMBL/GenBank/DDBJ databases">
        <authorList>
            <person name="Gilroy R."/>
        </authorList>
    </citation>
    <scope>NUCLEOTIDE SEQUENCE</scope>
    <source>
        <strain evidence="1">CHK193-30670</strain>
    </source>
</reference>
<evidence type="ECO:0000313" key="1">
    <source>
        <dbReference type="EMBL" id="HIU40845.1"/>
    </source>
</evidence>
<accession>A0A9D1IPS8</accession>
<comment type="caution">
    <text evidence="1">The sequence shown here is derived from an EMBL/GenBank/DDBJ whole genome shotgun (WGS) entry which is preliminary data.</text>
</comment>
<protein>
    <submittedName>
        <fullName evidence="1">Uncharacterized protein</fullName>
    </submittedName>
</protein>
<gene>
    <name evidence="1" type="ORF">IAB68_06085</name>
</gene>
<dbReference type="Proteomes" id="UP000824074">
    <property type="component" value="Unassembled WGS sequence"/>
</dbReference>
<organism evidence="1 2">
    <name type="scientific">Candidatus Aphodocola excrementigallinarum</name>
    <dbReference type="NCBI Taxonomy" id="2840670"/>
    <lineage>
        <taxon>Bacteria</taxon>
        <taxon>Bacillati</taxon>
        <taxon>Bacillota</taxon>
        <taxon>Bacilli</taxon>
        <taxon>Candidatus Aphodocola</taxon>
    </lineage>
</organism>
<name>A0A9D1IPS8_9FIRM</name>
<sequence>MSKKVIIISPLDTSFSDIVNYTITDDMQHQDIALQYAYNLKLKNISNGYDDLASLNYVVIFGINNQLEVYAGKQLNENQAYLLNEVINKLYFYYKDLKIELGIFDENKKINIINKTYSSMNDLIKENYNIKFGKEDNNARKKI</sequence>
<reference evidence="1" key="2">
    <citation type="journal article" date="2021" name="PeerJ">
        <title>Extensive microbial diversity within the chicken gut microbiome revealed by metagenomics and culture.</title>
        <authorList>
            <person name="Gilroy R."/>
            <person name="Ravi A."/>
            <person name="Getino M."/>
            <person name="Pursley I."/>
            <person name="Horton D.L."/>
            <person name="Alikhan N.F."/>
            <person name="Baker D."/>
            <person name="Gharbi K."/>
            <person name="Hall N."/>
            <person name="Watson M."/>
            <person name="Adriaenssens E.M."/>
            <person name="Foster-Nyarko E."/>
            <person name="Jarju S."/>
            <person name="Secka A."/>
            <person name="Antonio M."/>
            <person name="Oren A."/>
            <person name="Chaudhuri R.R."/>
            <person name="La Ragione R."/>
            <person name="Hildebrand F."/>
            <person name="Pallen M.J."/>
        </authorList>
    </citation>
    <scope>NUCLEOTIDE SEQUENCE</scope>
    <source>
        <strain evidence="1">CHK193-30670</strain>
    </source>
</reference>
<dbReference type="EMBL" id="DVMT01000061">
    <property type="protein sequence ID" value="HIU40845.1"/>
    <property type="molecule type" value="Genomic_DNA"/>
</dbReference>
<proteinExistence type="predicted"/>
<evidence type="ECO:0000313" key="2">
    <source>
        <dbReference type="Proteomes" id="UP000824074"/>
    </source>
</evidence>